<dbReference type="OrthoDB" id="42919at2759"/>
<proteinExistence type="predicted"/>
<dbReference type="SUPFAM" id="SSF54909">
    <property type="entry name" value="Dimeric alpha+beta barrel"/>
    <property type="match status" value="1"/>
</dbReference>
<feature type="domain" description="Stress-response A/B barrel" evidence="2">
    <location>
        <begin position="3"/>
        <end position="101"/>
    </location>
</feature>
<reference evidence="3" key="1">
    <citation type="journal article" date="2020" name="Stud. Mycol.">
        <title>101 Dothideomycetes genomes: a test case for predicting lifestyles and emergence of pathogens.</title>
        <authorList>
            <person name="Haridas S."/>
            <person name="Albert R."/>
            <person name="Binder M."/>
            <person name="Bloem J."/>
            <person name="Labutti K."/>
            <person name="Salamov A."/>
            <person name="Andreopoulos B."/>
            <person name="Baker S."/>
            <person name="Barry K."/>
            <person name="Bills G."/>
            <person name="Bluhm B."/>
            <person name="Cannon C."/>
            <person name="Castanera R."/>
            <person name="Culley D."/>
            <person name="Daum C."/>
            <person name="Ezra D."/>
            <person name="Gonzalez J."/>
            <person name="Henrissat B."/>
            <person name="Kuo A."/>
            <person name="Liang C."/>
            <person name="Lipzen A."/>
            <person name="Lutzoni F."/>
            <person name="Magnuson J."/>
            <person name="Mondo S."/>
            <person name="Nolan M."/>
            <person name="Ohm R."/>
            <person name="Pangilinan J."/>
            <person name="Park H.-J."/>
            <person name="Ramirez L."/>
            <person name="Alfaro M."/>
            <person name="Sun H."/>
            <person name="Tritt A."/>
            <person name="Yoshinaga Y."/>
            <person name="Zwiers L.-H."/>
            <person name="Turgeon B."/>
            <person name="Goodwin S."/>
            <person name="Spatafora J."/>
            <person name="Crous P."/>
            <person name="Grigoriev I."/>
        </authorList>
    </citation>
    <scope>NUCLEOTIDE SEQUENCE</scope>
    <source>
        <strain evidence="3">CBS 175.79</strain>
    </source>
</reference>
<dbReference type="InterPro" id="IPR011008">
    <property type="entry name" value="Dimeric_a/b-barrel"/>
</dbReference>
<name>A0A6A5XRS2_9PLEO</name>
<dbReference type="GeneID" id="54289556"/>
<organism evidence="3 4">
    <name type="scientific">Aaosphaeria arxii CBS 175.79</name>
    <dbReference type="NCBI Taxonomy" id="1450172"/>
    <lineage>
        <taxon>Eukaryota</taxon>
        <taxon>Fungi</taxon>
        <taxon>Dikarya</taxon>
        <taxon>Ascomycota</taxon>
        <taxon>Pezizomycotina</taxon>
        <taxon>Dothideomycetes</taxon>
        <taxon>Pleosporomycetidae</taxon>
        <taxon>Pleosporales</taxon>
        <taxon>Pleosporales incertae sedis</taxon>
        <taxon>Aaosphaeria</taxon>
    </lineage>
</organism>
<evidence type="ECO:0000313" key="4">
    <source>
        <dbReference type="Proteomes" id="UP000799778"/>
    </source>
</evidence>
<dbReference type="AlphaFoldDB" id="A0A6A5XRS2"/>
<dbReference type="Pfam" id="PF07876">
    <property type="entry name" value="Dabb"/>
    <property type="match status" value="1"/>
</dbReference>
<dbReference type="RefSeq" id="XP_033383333.1">
    <property type="nucleotide sequence ID" value="XM_033532159.1"/>
</dbReference>
<dbReference type="SMART" id="SM00886">
    <property type="entry name" value="Dabb"/>
    <property type="match status" value="1"/>
</dbReference>
<dbReference type="PROSITE" id="PS51502">
    <property type="entry name" value="S_R_A_B_BARREL"/>
    <property type="match status" value="1"/>
</dbReference>
<sequence length="137" mass="15740">MTVVHMVMFKFKPDVSDEHKATFVHELKKLKNLSCVKGNRLIVGGPSVTDPIERSQGYHYALISYHQNMKALEEYQASHEHHWVTSTYLFPFKEELHRFDFEVDPEDEYMCDFGTTTKNGLVTPEESEASAANSPSK</sequence>
<dbReference type="EMBL" id="ML978070">
    <property type="protein sequence ID" value="KAF2014994.1"/>
    <property type="molecule type" value="Genomic_DNA"/>
</dbReference>
<evidence type="ECO:0000313" key="3">
    <source>
        <dbReference type="EMBL" id="KAF2014994.1"/>
    </source>
</evidence>
<dbReference type="Gene3D" id="3.30.70.100">
    <property type="match status" value="1"/>
</dbReference>
<protein>
    <submittedName>
        <fullName evidence="3">Stress responsive A/B barrel domain protein</fullName>
    </submittedName>
</protein>
<dbReference type="Proteomes" id="UP000799778">
    <property type="component" value="Unassembled WGS sequence"/>
</dbReference>
<evidence type="ECO:0000259" key="2">
    <source>
        <dbReference type="PROSITE" id="PS51502"/>
    </source>
</evidence>
<dbReference type="PANTHER" id="PTHR33178">
    <property type="match status" value="1"/>
</dbReference>
<comment type="subunit">
    <text evidence="1">Homodimer.</text>
</comment>
<evidence type="ECO:0000256" key="1">
    <source>
        <dbReference type="ARBA" id="ARBA00011738"/>
    </source>
</evidence>
<keyword evidence="4" id="KW-1185">Reference proteome</keyword>
<gene>
    <name evidence="3" type="ORF">BU24DRAFT_463722</name>
</gene>
<accession>A0A6A5XRS2</accession>
<dbReference type="PANTHER" id="PTHR33178:SF17">
    <property type="entry name" value="STRESS-RESPONSE A_B BARREL DOMAIN-CONTAINING PROTEIN"/>
    <property type="match status" value="1"/>
</dbReference>
<dbReference type="InterPro" id="IPR013097">
    <property type="entry name" value="Dabb"/>
</dbReference>
<dbReference type="InterPro" id="IPR044662">
    <property type="entry name" value="HS1/DABB1-like"/>
</dbReference>